<dbReference type="Pfam" id="PF23005">
    <property type="entry name" value="DUF7032"/>
    <property type="match status" value="1"/>
</dbReference>
<evidence type="ECO:0000259" key="1">
    <source>
        <dbReference type="Pfam" id="PF23005"/>
    </source>
</evidence>
<gene>
    <name evidence="2" type="ORF">LUZ62_017276</name>
</gene>
<dbReference type="Pfam" id="PF00514">
    <property type="entry name" value="Arm"/>
    <property type="match status" value="1"/>
</dbReference>
<accession>A0AAV8GGA2</accession>
<dbReference type="AlphaFoldDB" id="A0AAV8GGA2"/>
<comment type="caution">
    <text evidence="2">The sequence shown here is derived from an EMBL/GenBank/DDBJ whole genome shotgun (WGS) entry which is preliminary data.</text>
</comment>
<dbReference type="InterPro" id="IPR016024">
    <property type="entry name" value="ARM-type_fold"/>
</dbReference>
<dbReference type="InterPro" id="IPR054296">
    <property type="entry name" value="DUF7032"/>
</dbReference>
<sequence>MQISTKFTLFLPTILNNIILALLRKRKSENLFSLVTLRCCFFTDQEDYTAGSMADNLEPVTESVLSADHWLTHARQLIPTAIERAHATTVFPVRWKSIISKLESVPTSLSDLASHPCFLKNTLCRETLQSVASTLSEAIGLAELCESGDAVRHGKLQMQSDIDSLAAKLDLNLRDCALLVKTGVLSDATVPVVPAPGLAVASVPVLNQQLNVGELLARLHIGNAEAKHRVVDSLLEVIREDEKSVLSVLSRSSILAMIQLLSAGKPKVREKAATIICLLAESASFETLLVSEGVLPPLIRLAESGSLVGREKAVITLQRLSMSSDAACAIVRHGGIRPLIDICQTGDSVTQSAASGALKNLSVLSEVRQTLADEGIVKVMINLLDCGTVLGSKEYAAECLKNLTATNDHLRQSIVTEGGLKSLLTYLNNPIPQEAAVGALRNLVRSVPVDSLLSFGLLPCLVHVLKEGVLGTKQAAASVIYKVSGPAEVKKLVGEFGCIPLLVTLLEAKSTGARVAAAQAITILMSCPQNARELKKDEKSIPNLVQLLDPSPSNTAKKYAIACLLMLSSSKKCKKLMISHGAIGYLKKLSEVEVSGAKKLLERLERGKLRSLFIRK</sequence>
<organism evidence="2 3">
    <name type="scientific">Rhynchospora pubera</name>
    <dbReference type="NCBI Taxonomy" id="906938"/>
    <lineage>
        <taxon>Eukaryota</taxon>
        <taxon>Viridiplantae</taxon>
        <taxon>Streptophyta</taxon>
        <taxon>Embryophyta</taxon>
        <taxon>Tracheophyta</taxon>
        <taxon>Spermatophyta</taxon>
        <taxon>Magnoliopsida</taxon>
        <taxon>Liliopsida</taxon>
        <taxon>Poales</taxon>
        <taxon>Cyperaceae</taxon>
        <taxon>Cyperoideae</taxon>
        <taxon>Rhynchosporeae</taxon>
        <taxon>Rhynchospora</taxon>
    </lineage>
</organism>
<dbReference type="SUPFAM" id="SSF48371">
    <property type="entry name" value="ARM repeat"/>
    <property type="match status" value="1"/>
</dbReference>
<protein>
    <submittedName>
        <fullName evidence="2">ARM repeat superfamily protein</fullName>
    </submittedName>
</protein>
<feature type="domain" description="DUF7032" evidence="1">
    <location>
        <begin position="73"/>
        <end position="184"/>
    </location>
</feature>
<keyword evidence="3" id="KW-1185">Reference proteome</keyword>
<dbReference type="InterPro" id="IPR000225">
    <property type="entry name" value="Armadillo"/>
</dbReference>
<evidence type="ECO:0000313" key="2">
    <source>
        <dbReference type="EMBL" id="KAJ4804710.1"/>
    </source>
</evidence>
<evidence type="ECO:0000313" key="3">
    <source>
        <dbReference type="Proteomes" id="UP001140206"/>
    </source>
</evidence>
<proteinExistence type="predicted"/>
<dbReference type="PANTHER" id="PTHR46043">
    <property type="entry name" value="ARM REPEAT SUPERFAMILY PROTEIN"/>
    <property type="match status" value="1"/>
</dbReference>
<dbReference type="InterPro" id="IPR011989">
    <property type="entry name" value="ARM-like"/>
</dbReference>
<dbReference type="SMART" id="SM00185">
    <property type="entry name" value="ARM"/>
    <property type="match status" value="7"/>
</dbReference>
<name>A0AAV8GGA2_9POAL</name>
<reference evidence="2" key="1">
    <citation type="submission" date="2022-08" db="EMBL/GenBank/DDBJ databases">
        <authorList>
            <person name="Marques A."/>
        </authorList>
    </citation>
    <scope>NUCLEOTIDE SEQUENCE</scope>
    <source>
        <strain evidence="2">RhyPub2mFocal</strain>
        <tissue evidence="2">Leaves</tissue>
    </source>
</reference>
<dbReference type="Gene3D" id="1.25.10.10">
    <property type="entry name" value="Leucine-rich Repeat Variant"/>
    <property type="match status" value="2"/>
</dbReference>
<dbReference type="EMBL" id="JAMFTS010000001">
    <property type="protein sequence ID" value="KAJ4804710.1"/>
    <property type="molecule type" value="Genomic_DNA"/>
</dbReference>
<dbReference type="PANTHER" id="PTHR46043:SF9">
    <property type="entry name" value="ARM REPEAT SUPERFAMILY PROTEIN"/>
    <property type="match status" value="1"/>
</dbReference>
<dbReference type="Proteomes" id="UP001140206">
    <property type="component" value="Chromosome 1"/>
</dbReference>